<gene>
    <name evidence="2" type="ORF">Tci_057883</name>
</gene>
<feature type="region of interest" description="Disordered" evidence="1">
    <location>
        <begin position="48"/>
        <end position="140"/>
    </location>
</feature>
<organism evidence="2">
    <name type="scientific">Tanacetum cinerariifolium</name>
    <name type="common">Dalmatian daisy</name>
    <name type="synonym">Chrysanthemum cinerariifolium</name>
    <dbReference type="NCBI Taxonomy" id="118510"/>
    <lineage>
        <taxon>Eukaryota</taxon>
        <taxon>Viridiplantae</taxon>
        <taxon>Streptophyta</taxon>
        <taxon>Embryophyta</taxon>
        <taxon>Tracheophyta</taxon>
        <taxon>Spermatophyta</taxon>
        <taxon>Magnoliopsida</taxon>
        <taxon>eudicotyledons</taxon>
        <taxon>Gunneridae</taxon>
        <taxon>Pentapetalae</taxon>
        <taxon>asterids</taxon>
        <taxon>campanulids</taxon>
        <taxon>Asterales</taxon>
        <taxon>Asteraceae</taxon>
        <taxon>Asteroideae</taxon>
        <taxon>Anthemideae</taxon>
        <taxon>Anthemidinae</taxon>
        <taxon>Tanacetum</taxon>
    </lineage>
</organism>
<evidence type="ECO:0000256" key="1">
    <source>
        <dbReference type="SAM" id="MobiDB-lite"/>
    </source>
</evidence>
<reference evidence="2" key="1">
    <citation type="journal article" date="2019" name="Sci. Rep.">
        <title>Draft genome of Tanacetum cinerariifolium, the natural source of mosquito coil.</title>
        <authorList>
            <person name="Yamashiro T."/>
            <person name="Shiraishi A."/>
            <person name="Satake H."/>
            <person name="Nakayama K."/>
        </authorList>
    </citation>
    <scope>NUCLEOTIDE SEQUENCE</scope>
</reference>
<sequence>MSKRVKRPTKKFTEALARGVVIRETPEMPLTKKKEKVDVTRGKGIELLSQVALTEDAQFKEGNDEDDSNNEQDSSGEDSDQENDSDDDKTQSDNKNESDSEHETDENDPDLEFDHEENKEDEDDDEAKITDKAKGDEDEEIDYATSQLYDDVDIRLNEPVDTDKGFVQEEGVDAAMTNTEVLVTSFSHSSDLAAKFLNYLDIPHTNAEIVSPVDVQVHHEVPSQQTPILLTVLVSIISDYSPIFSTIIPQSLPSFTPPPQQSTSIPPPTTEATNPQSAFPNFAYVFQFNNRVTTLEKEVVELKRILSTLKLRSSQRVVSTKSLYEVAATLTEFELKKFLIDKMDKSESYLAAPEHRECYKGLKKSYDLDKTIFSTYEPTDPGWNLGKTPQQGQNQSSLMTLASSAKKSSKTFDELMSTLIDFSTLIMNGLNINNLTQEPLLGLAFRILKGTHSNYADLKYDFEECYKAFSEKLDWNNPDGSDYPFDLTKPLPLVMNGNRQMVPVDYFFNNDLKYLQGGISTMTYMTSLTKTKCNTPKNMS</sequence>
<dbReference type="EMBL" id="BKCJ010009206">
    <property type="protein sequence ID" value="GEU85905.1"/>
    <property type="molecule type" value="Genomic_DNA"/>
</dbReference>
<evidence type="ECO:0000313" key="2">
    <source>
        <dbReference type="EMBL" id="GEU85905.1"/>
    </source>
</evidence>
<feature type="compositionally biased region" description="Basic and acidic residues" evidence="1">
    <location>
        <begin position="88"/>
        <end position="101"/>
    </location>
</feature>
<accession>A0A6L2NMQ7</accession>
<proteinExistence type="predicted"/>
<dbReference type="PROSITE" id="PS50890">
    <property type="entry name" value="PUA"/>
    <property type="match status" value="1"/>
</dbReference>
<name>A0A6L2NMQ7_TANCI</name>
<feature type="compositionally biased region" description="Acidic residues" evidence="1">
    <location>
        <begin position="63"/>
        <end position="87"/>
    </location>
</feature>
<protein>
    <submittedName>
        <fullName evidence="2">Uncharacterized protein</fullName>
    </submittedName>
</protein>
<comment type="caution">
    <text evidence="2">The sequence shown here is derived from an EMBL/GenBank/DDBJ whole genome shotgun (WGS) entry which is preliminary data.</text>
</comment>
<feature type="region of interest" description="Disordered" evidence="1">
    <location>
        <begin position="24"/>
        <end position="43"/>
    </location>
</feature>
<dbReference type="AlphaFoldDB" id="A0A6L2NMQ7"/>
<feature type="compositionally biased region" description="Acidic residues" evidence="1">
    <location>
        <begin position="102"/>
        <end position="126"/>
    </location>
</feature>